<sequence>MTGLGVSKAGPLIETPLIETPAIAIFDHDVTPRWQKASGSWQTPRSRLHWSHFAPVIVAQVTIARARYARIIQKFCGQAVLGSKIVCIVPADAGE</sequence>
<evidence type="ECO:0000313" key="2">
    <source>
        <dbReference type="Proteomes" id="UP000316304"/>
    </source>
</evidence>
<name>A0A5C6CRV5_9BACT</name>
<reference evidence="1 2" key="1">
    <citation type="submission" date="2019-02" db="EMBL/GenBank/DDBJ databases">
        <title>Deep-cultivation of Planctomycetes and their phenomic and genomic characterization uncovers novel biology.</title>
        <authorList>
            <person name="Wiegand S."/>
            <person name="Jogler M."/>
            <person name="Boedeker C."/>
            <person name="Pinto D."/>
            <person name="Vollmers J."/>
            <person name="Rivas-Marin E."/>
            <person name="Kohn T."/>
            <person name="Peeters S.H."/>
            <person name="Heuer A."/>
            <person name="Rast P."/>
            <person name="Oberbeckmann S."/>
            <person name="Bunk B."/>
            <person name="Jeske O."/>
            <person name="Meyerdierks A."/>
            <person name="Storesund J.E."/>
            <person name="Kallscheuer N."/>
            <person name="Luecker S."/>
            <person name="Lage O.M."/>
            <person name="Pohl T."/>
            <person name="Merkel B.J."/>
            <person name="Hornburger P."/>
            <person name="Mueller R.-W."/>
            <person name="Bruemmer F."/>
            <person name="Labrenz M."/>
            <person name="Spormann A.M."/>
            <person name="Op Den Camp H."/>
            <person name="Overmann J."/>
            <person name="Amann R."/>
            <person name="Jetten M.S.M."/>
            <person name="Mascher T."/>
            <person name="Medema M.H."/>
            <person name="Devos D.P."/>
            <person name="Kaster A.-K."/>
            <person name="Ovreas L."/>
            <person name="Rohde M."/>
            <person name="Galperin M.Y."/>
            <person name="Jogler C."/>
        </authorList>
    </citation>
    <scope>NUCLEOTIDE SEQUENCE [LARGE SCALE GENOMIC DNA]</scope>
    <source>
        <strain evidence="1 2">Pla52o</strain>
    </source>
</reference>
<keyword evidence="2" id="KW-1185">Reference proteome</keyword>
<protein>
    <submittedName>
        <fullName evidence="1">Uncharacterized protein</fullName>
    </submittedName>
</protein>
<comment type="caution">
    <text evidence="1">The sequence shown here is derived from an EMBL/GenBank/DDBJ whole genome shotgun (WGS) entry which is preliminary data.</text>
</comment>
<accession>A0A5C6CRV5</accession>
<evidence type="ECO:0000313" key="1">
    <source>
        <dbReference type="EMBL" id="TWU26267.1"/>
    </source>
</evidence>
<organism evidence="1 2">
    <name type="scientific">Novipirellula galeiformis</name>
    <dbReference type="NCBI Taxonomy" id="2528004"/>
    <lineage>
        <taxon>Bacteria</taxon>
        <taxon>Pseudomonadati</taxon>
        <taxon>Planctomycetota</taxon>
        <taxon>Planctomycetia</taxon>
        <taxon>Pirellulales</taxon>
        <taxon>Pirellulaceae</taxon>
        <taxon>Novipirellula</taxon>
    </lineage>
</organism>
<proteinExistence type="predicted"/>
<dbReference type="AlphaFoldDB" id="A0A5C6CRV5"/>
<dbReference type="EMBL" id="SJPT01000001">
    <property type="protein sequence ID" value="TWU26267.1"/>
    <property type="molecule type" value="Genomic_DNA"/>
</dbReference>
<gene>
    <name evidence="1" type="ORF">Pla52o_01200</name>
</gene>
<dbReference type="Proteomes" id="UP000316304">
    <property type="component" value="Unassembled WGS sequence"/>
</dbReference>